<evidence type="ECO:0000256" key="1">
    <source>
        <dbReference type="SAM" id="MobiDB-lite"/>
    </source>
</evidence>
<reference evidence="3" key="1">
    <citation type="submission" date="2020-10" db="EMBL/GenBank/DDBJ databases">
        <authorList>
            <person name="Gilroy R."/>
        </authorList>
    </citation>
    <scope>NUCLEOTIDE SEQUENCE</scope>
    <source>
        <strain evidence="3">CHK180-2868</strain>
    </source>
</reference>
<dbReference type="AlphaFoldDB" id="A0A9D1A655"/>
<evidence type="ECO:0000259" key="2">
    <source>
        <dbReference type="Pfam" id="PF00148"/>
    </source>
</evidence>
<dbReference type="GO" id="GO:0016491">
    <property type="term" value="F:oxidoreductase activity"/>
    <property type="evidence" value="ECO:0007669"/>
    <property type="project" value="InterPro"/>
</dbReference>
<organism evidence="3 4">
    <name type="scientific">Candidatus Copromonas faecavium</name>
    <name type="common">nom. illeg.</name>
    <dbReference type="NCBI Taxonomy" id="2840740"/>
    <lineage>
        <taxon>Bacteria</taxon>
        <taxon>Bacillati</taxon>
        <taxon>Bacillota</taxon>
        <taxon>Clostridia</taxon>
        <taxon>Lachnospirales</taxon>
        <taxon>Lachnospiraceae</taxon>
        <taxon>Candidatus Copromonas (nom. illeg.)</taxon>
    </lineage>
</organism>
<dbReference type="Pfam" id="PF00148">
    <property type="entry name" value="Oxidored_nitro"/>
    <property type="match status" value="1"/>
</dbReference>
<name>A0A9D1A655_9FIRM</name>
<dbReference type="PANTHER" id="PTHR42956:SF1">
    <property type="entry name" value="NITROGENASE IRON-MOLYBDENUM COFACTOR BIOSYNTHESIS PROTEIN NIFE"/>
    <property type="match status" value="1"/>
</dbReference>
<reference evidence="3" key="2">
    <citation type="journal article" date="2021" name="PeerJ">
        <title>Extensive microbial diversity within the chicken gut microbiome revealed by metagenomics and culture.</title>
        <authorList>
            <person name="Gilroy R."/>
            <person name="Ravi A."/>
            <person name="Getino M."/>
            <person name="Pursley I."/>
            <person name="Horton D.L."/>
            <person name="Alikhan N.F."/>
            <person name="Baker D."/>
            <person name="Gharbi K."/>
            <person name="Hall N."/>
            <person name="Watson M."/>
            <person name="Adriaenssens E.M."/>
            <person name="Foster-Nyarko E."/>
            <person name="Jarju S."/>
            <person name="Secka A."/>
            <person name="Antonio M."/>
            <person name="Oren A."/>
            <person name="Chaudhuri R.R."/>
            <person name="La Ragione R."/>
            <person name="Hildebrand F."/>
            <person name="Pallen M.J."/>
        </authorList>
    </citation>
    <scope>NUCLEOTIDE SEQUENCE</scope>
    <source>
        <strain evidence="3">CHK180-2868</strain>
    </source>
</reference>
<protein>
    <submittedName>
        <fullName evidence="3">Oxidoreductase</fullName>
    </submittedName>
</protein>
<dbReference type="Gene3D" id="3.40.50.1980">
    <property type="entry name" value="Nitrogenase molybdenum iron protein domain"/>
    <property type="match status" value="2"/>
</dbReference>
<accession>A0A9D1A655</accession>
<evidence type="ECO:0000313" key="3">
    <source>
        <dbReference type="EMBL" id="HIR06476.1"/>
    </source>
</evidence>
<dbReference type="SUPFAM" id="SSF53807">
    <property type="entry name" value="Helical backbone' metal receptor"/>
    <property type="match status" value="1"/>
</dbReference>
<dbReference type="InterPro" id="IPR049939">
    <property type="entry name" value="NifE-like"/>
</dbReference>
<evidence type="ECO:0000313" key="4">
    <source>
        <dbReference type="Proteomes" id="UP000824250"/>
    </source>
</evidence>
<feature type="region of interest" description="Disordered" evidence="1">
    <location>
        <begin position="267"/>
        <end position="290"/>
    </location>
</feature>
<feature type="domain" description="Nitrogenase/oxidoreductase component 1" evidence="2">
    <location>
        <begin position="15"/>
        <end position="335"/>
    </location>
</feature>
<proteinExistence type="predicted"/>
<dbReference type="InterPro" id="IPR000510">
    <property type="entry name" value="Nase/OxRdtase_comp1"/>
</dbReference>
<comment type="caution">
    <text evidence="3">The sequence shown here is derived from an EMBL/GenBank/DDBJ whole genome shotgun (WGS) entry which is preliminary data.</text>
</comment>
<sequence length="415" mass="45192">MAKLSLWIPPFSPDYSGAAAVLFDLKTVTAMHDASGCTGNYTGYDEPRWYGSRSAIYCSGLRQMDAVLGDDEKLIGKLTAAAKDVKPDLMALIGSPVPMVIGADLKGIAVELEERTGIPSFGFDTTGTAYYDKGALQAAKALMDRFCQKQETVPGRINILGALPMDFGRGSDLEHLKELLRSAGYEVGLTMAYGYTLVELSMAASAQVNLAVSRFGYLMARYMEERFGIPWLCGFPAGERGAEDYLKDLEQVRRLGNPKIRKAFPEAGAKAVPPGASEGKAGQDAWVPGTETPREGPSVLVIGEQVMSNSLRTAFGTEFGWSQIAVGCLYGREEALSLPQDLDLTEEAQIRQAVNAPEYDLVVADPFLKVLLEPEAEKEFLAFSQYAVSSKLGEQDSACVTGRHFNEWFEERRLS</sequence>
<dbReference type="PANTHER" id="PTHR42956">
    <property type="entry name" value="NITROGENASE IRON-MOLYBDENUM COFACTOR BIOSYNTHESIS PROTEIN NIFE"/>
    <property type="match status" value="1"/>
</dbReference>
<dbReference type="EMBL" id="DVGC01000063">
    <property type="protein sequence ID" value="HIR06476.1"/>
    <property type="molecule type" value="Genomic_DNA"/>
</dbReference>
<gene>
    <name evidence="3" type="ORF">IAB28_11030</name>
</gene>
<dbReference type="Proteomes" id="UP000824250">
    <property type="component" value="Unassembled WGS sequence"/>
</dbReference>